<dbReference type="SUPFAM" id="SSF103473">
    <property type="entry name" value="MFS general substrate transporter"/>
    <property type="match status" value="1"/>
</dbReference>
<dbReference type="OrthoDB" id="508119at2759"/>
<keyword evidence="6 11" id="KW-1133">Transmembrane helix</keyword>
<evidence type="ECO:0000256" key="8">
    <source>
        <dbReference type="ARBA" id="ARBA00043213"/>
    </source>
</evidence>
<reference evidence="13 14" key="1">
    <citation type="submission" date="2019-09" db="EMBL/GenBank/DDBJ databases">
        <title>Draft genome of the ectomycorrhizal ascomycete Sphaerosporella brunnea.</title>
        <authorList>
            <consortium name="DOE Joint Genome Institute"/>
            <person name="Benucci G.M."/>
            <person name="Marozzi G."/>
            <person name="Antonielli L."/>
            <person name="Sanchez S."/>
            <person name="Marco P."/>
            <person name="Wang X."/>
            <person name="Falini L.B."/>
            <person name="Barry K."/>
            <person name="Haridas S."/>
            <person name="Lipzen A."/>
            <person name="Labutti K."/>
            <person name="Grigoriev I.V."/>
            <person name="Murat C."/>
            <person name="Martin F."/>
            <person name="Albertini E."/>
            <person name="Donnini D."/>
            <person name="Bonito G."/>
        </authorList>
    </citation>
    <scope>NUCLEOTIDE SEQUENCE [LARGE SCALE GENOMIC DNA]</scope>
    <source>
        <strain evidence="13 14">Sb_GMNB300</strain>
    </source>
</reference>
<feature type="transmembrane region" description="Helical" evidence="11">
    <location>
        <begin position="427"/>
        <end position="447"/>
    </location>
</feature>
<dbReference type="AlphaFoldDB" id="A0A5J5EQ07"/>
<evidence type="ECO:0000256" key="7">
    <source>
        <dbReference type="ARBA" id="ARBA00023136"/>
    </source>
</evidence>
<keyword evidence="3 9" id="KW-0813">Transport</keyword>
<dbReference type="InterPro" id="IPR050360">
    <property type="entry name" value="MFS_Sugar_Transporters"/>
</dbReference>
<dbReference type="FunFam" id="1.20.1250.20:FF:000026">
    <property type="entry name" value="MFS quinate transporter QutD"/>
    <property type="match status" value="1"/>
</dbReference>
<keyword evidence="5" id="KW-0672">Quinate metabolism</keyword>
<feature type="transmembrane region" description="Helical" evidence="11">
    <location>
        <begin position="161"/>
        <end position="182"/>
    </location>
</feature>
<comment type="subcellular location">
    <subcellularLocation>
        <location evidence="1">Membrane</location>
        <topology evidence="1">Multi-pass membrane protein</topology>
    </subcellularLocation>
</comment>
<dbReference type="InterPro" id="IPR005829">
    <property type="entry name" value="Sugar_transporter_CS"/>
</dbReference>
<feature type="transmembrane region" description="Helical" evidence="11">
    <location>
        <begin position="459"/>
        <end position="477"/>
    </location>
</feature>
<dbReference type="Gene3D" id="1.20.1250.20">
    <property type="entry name" value="MFS general substrate transporter like domains"/>
    <property type="match status" value="1"/>
</dbReference>
<dbReference type="GO" id="GO:0005351">
    <property type="term" value="F:carbohydrate:proton symporter activity"/>
    <property type="evidence" value="ECO:0007669"/>
    <property type="project" value="TreeGrafter"/>
</dbReference>
<dbReference type="NCBIfam" id="TIGR00879">
    <property type="entry name" value="SP"/>
    <property type="match status" value="1"/>
</dbReference>
<feature type="transmembrane region" description="Helical" evidence="11">
    <location>
        <begin position="311"/>
        <end position="333"/>
    </location>
</feature>
<feature type="region of interest" description="Disordered" evidence="10">
    <location>
        <begin position="498"/>
        <end position="533"/>
    </location>
</feature>
<evidence type="ECO:0000256" key="1">
    <source>
        <dbReference type="ARBA" id="ARBA00004141"/>
    </source>
</evidence>
<evidence type="ECO:0000256" key="5">
    <source>
        <dbReference type="ARBA" id="ARBA00022911"/>
    </source>
</evidence>
<feature type="transmembrane region" description="Helical" evidence="11">
    <location>
        <begin position="126"/>
        <end position="149"/>
    </location>
</feature>
<dbReference type="PROSITE" id="PS50850">
    <property type="entry name" value="MFS"/>
    <property type="match status" value="1"/>
</dbReference>
<evidence type="ECO:0000256" key="9">
    <source>
        <dbReference type="RuleBase" id="RU003346"/>
    </source>
</evidence>
<dbReference type="InterPro" id="IPR005828">
    <property type="entry name" value="MFS_sugar_transport-like"/>
</dbReference>
<keyword evidence="14" id="KW-1185">Reference proteome</keyword>
<evidence type="ECO:0000256" key="11">
    <source>
        <dbReference type="SAM" id="Phobius"/>
    </source>
</evidence>
<evidence type="ECO:0000256" key="2">
    <source>
        <dbReference type="ARBA" id="ARBA00010992"/>
    </source>
</evidence>
<proteinExistence type="inferred from homology"/>
<accession>A0A5J5EQ07</accession>
<protein>
    <recommendedName>
        <fullName evidence="8">Quinate transporter</fullName>
    </recommendedName>
</protein>
<keyword evidence="4 11" id="KW-0812">Transmembrane</keyword>
<organism evidence="13 14">
    <name type="scientific">Sphaerosporella brunnea</name>
    <dbReference type="NCBI Taxonomy" id="1250544"/>
    <lineage>
        <taxon>Eukaryota</taxon>
        <taxon>Fungi</taxon>
        <taxon>Dikarya</taxon>
        <taxon>Ascomycota</taxon>
        <taxon>Pezizomycotina</taxon>
        <taxon>Pezizomycetes</taxon>
        <taxon>Pezizales</taxon>
        <taxon>Pyronemataceae</taxon>
        <taxon>Sphaerosporella</taxon>
    </lineage>
</organism>
<evidence type="ECO:0000256" key="4">
    <source>
        <dbReference type="ARBA" id="ARBA00022692"/>
    </source>
</evidence>
<feature type="compositionally biased region" description="Basic and acidic residues" evidence="10">
    <location>
        <begin position="513"/>
        <end position="526"/>
    </location>
</feature>
<dbReference type="Pfam" id="PF00083">
    <property type="entry name" value="Sugar_tr"/>
    <property type="match status" value="1"/>
</dbReference>
<feature type="domain" description="Major facilitator superfamily (MFS) profile" evidence="12">
    <location>
        <begin position="27"/>
        <end position="481"/>
    </location>
</feature>
<evidence type="ECO:0000313" key="13">
    <source>
        <dbReference type="EMBL" id="KAA8899191.1"/>
    </source>
</evidence>
<feature type="transmembrane region" description="Helical" evidence="11">
    <location>
        <begin position="194"/>
        <end position="216"/>
    </location>
</feature>
<gene>
    <name evidence="13" type="ORF">FN846DRAFT_960884</name>
</gene>
<dbReference type="GO" id="GO:0016020">
    <property type="term" value="C:membrane"/>
    <property type="evidence" value="ECO:0007669"/>
    <property type="project" value="UniProtKB-SubCell"/>
</dbReference>
<evidence type="ECO:0000259" key="12">
    <source>
        <dbReference type="PROSITE" id="PS50850"/>
    </source>
</evidence>
<evidence type="ECO:0000256" key="3">
    <source>
        <dbReference type="ARBA" id="ARBA00022448"/>
    </source>
</evidence>
<comment type="similarity">
    <text evidence="2 9">Belongs to the major facilitator superfamily. Sugar transporter (TC 2.A.1.1) family.</text>
</comment>
<sequence>MSANRAAETVIVPATPAEIYNWRIYTVGACACSGALIFGYNNGVIGTCITLPSFHRDFSLPNYGTSDYSYITANIVSAMQGGAFFGSLLTFPITEKIGRRFSLTIASMMFFLGSAIMTFSDGSLPMMYAGRFVGGLGVGPVSLLVPMYISELAPPDIRGFLVGMFEIGNQLSSMAGFWVNFAVQSTMKESSAQWMLSLGIQLIPGGLLFLASIFILPESPRFHVKKFKPEQALKTLVWLRQLPPDHEYVVTELGAMQQQVDRELVQAPSKLRMMRELFWRGNRNRLGMGMLLMICQNTTGINALNFYSPSIFRSIGFTGISVSLFASGMWALIKSASTILSMLFLVDRLGRRKLLILGAIGIAVTMIYIGSFITVSGVDPNHPGAKTPAAWLAIVCLYLFAVFFCIGWNSIPWIYCSEIFPNRLRSLCVSITTATQWLACFAVARATPYMLEGIRGGTYYFFGACIVLTVIWVWFCVPETKGVTLEDMDLLFGVPHGEGRDPQVTAEAQQVGDVKDEKEEVERKATDIAGPKF</sequence>
<evidence type="ECO:0000256" key="6">
    <source>
        <dbReference type="ARBA" id="ARBA00022989"/>
    </source>
</evidence>
<comment type="caution">
    <text evidence="13">The sequence shown here is derived from an EMBL/GenBank/DDBJ whole genome shotgun (WGS) entry which is preliminary data.</text>
</comment>
<feature type="transmembrane region" description="Helical" evidence="11">
    <location>
        <begin position="390"/>
        <end position="415"/>
    </location>
</feature>
<feature type="transmembrane region" description="Helical" evidence="11">
    <location>
        <begin position="286"/>
        <end position="305"/>
    </location>
</feature>
<dbReference type="PANTHER" id="PTHR48022:SF34">
    <property type="entry name" value="MAJOR FACILITATOR SUPERFAMILY (MFS) PROFILE DOMAIN-CONTAINING PROTEIN-RELATED"/>
    <property type="match status" value="1"/>
</dbReference>
<dbReference type="EMBL" id="VXIS01000171">
    <property type="protein sequence ID" value="KAA8899191.1"/>
    <property type="molecule type" value="Genomic_DNA"/>
</dbReference>
<feature type="transmembrane region" description="Helical" evidence="11">
    <location>
        <begin position="101"/>
        <end position="120"/>
    </location>
</feature>
<dbReference type="InterPro" id="IPR003663">
    <property type="entry name" value="Sugar/inositol_transpt"/>
</dbReference>
<feature type="transmembrane region" description="Helical" evidence="11">
    <location>
        <begin position="354"/>
        <end position="378"/>
    </location>
</feature>
<evidence type="ECO:0000256" key="10">
    <source>
        <dbReference type="SAM" id="MobiDB-lite"/>
    </source>
</evidence>
<dbReference type="InterPro" id="IPR036259">
    <property type="entry name" value="MFS_trans_sf"/>
</dbReference>
<dbReference type="InterPro" id="IPR020846">
    <property type="entry name" value="MFS_dom"/>
</dbReference>
<dbReference type="Proteomes" id="UP000326924">
    <property type="component" value="Unassembled WGS sequence"/>
</dbReference>
<keyword evidence="7 11" id="KW-0472">Membrane</keyword>
<dbReference type="PRINTS" id="PR00171">
    <property type="entry name" value="SUGRTRNSPORT"/>
</dbReference>
<evidence type="ECO:0000313" key="14">
    <source>
        <dbReference type="Proteomes" id="UP000326924"/>
    </source>
</evidence>
<feature type="transmembrane region" description="Helical" evidence="11">
    <location>
        <begin position="68"/>
        <end position="89"/>
    </location>
</feature>
<dbReference type="PROSITE" id="PS00216">
    <property type="entry name" value="SUGAR_TRANSPORT_1"/>
    <property type="match status" value="1"/>
</dbReference>
<dbReference type="InParanoid" id="A0A5J5EQ07"/>
<name>A0A5J5EQ07_9PEZI</name>
<dbReference type="PANTHER" id="PTHR48022">
    <property type="entry name" value="PLASTIDIC GLUCOSE TRANSPORTER 4"/>
    <property type="match status" value="1"/>
</dbReference>